<dbReference type="Proteomes" id="UP000219602">
    <property type="component" value="Chromosome 8"/>
</dbReference>
<sequence length="251" mass="29067">MCYRRITHTMRCDARPVISDGSKVYADPFAYPLPCSCGPEHFVPSYLRCDDHGCCMKKVSMDWCPHVADCNEVYEVHRYVQSHRQPRHIWGPINMAGDSFNSLWSLHMVQEKQNTWDHLPDLENCLFIEKMPHLTAVPPSFCKAVENLANTGRLIVQTQDQLGALRNEVAVRRTMHDAFHGEACSRVLNEWECLLQGPMVTGELLEKQMVKNLVKQQEIFNTCWTFIQSMMWSRQVGKDLMIQNVPVVWDQ</sequence>
<reference evidence="1 2" key="1">
    <citation type="journal article" date="2016" name="Environ. Microbiol.">
        <title>Effector profiles distinguish formae speciales of Fusarium oxysporum.</title>
        <authorList>
            <person name="van Dam P."/>
            <person name="Fokkens L."/>
            <person name="Schmidt S.M."/>
            <person name="Linmans J.H."/>
            <person name="Kistler H.C."/>
            <person name="Ma L.J."/>
            <person name="Rep M."/>
        </authorList>
    </citation>
    <scope>NUCLEOTIDE SEQUENCE [LARGE SCALE GENOMIC DNA]</scope>
    <source>
        <strain evidence="1 2">Forc016</strain>
    </source>
</reference>
<dbReference type="AlphaFoldDB" id="A0A2H3GRI0"/>
<evidence type="ECO:0000313" key="2">
    <source>
        <dbReference type="Proteomes" id="UP000219602"/>
    </source>
</evidence>
<accession>A0A2H3GRI0</accession>
<proteinExistence type="predicted"/>
<organism evidence="1 2">
    <name type="scientific">Fusarium oxysporum f. sp. radicis-cucumerinum</name>
    <dbReference type="NCBI Taxonomy" id="327505"/>
    <lineage>
        <taxon>Eukaryota</taxon>
        <taxon>Fungi</taxon>
        <taxon>Dikarya</taxon>
        <taxon>Ascomycota</taxon>
        <taxon>Pezizomycotina</taxon>
        <taxon>Sordariomycetes</taxon>
        <taxon>Hypocreomycetidae</taxon>
        <taxon>Hypocreales</taxon>
        <taxon>Nectriaceae</taxon>
        <taxon>Fusarium</taxon>
        <taxon>Fusarium oxysporum species complex</taxon>
    </lineage>
</organism>
<reference evidence="1 2" key="2">
    <citation type="journal article" date="2017" name="Sci. Rep.">
        <title>A mobile pathogenicity chromosome in Fusarium oxysporum for infection of multiple cucurbit species.</title>
        <authorList>
            <person name="van Dam P."/>
            <person name="Fokkens L."/>
            <person name="Ayukawa Y."/>
            <person name="van der Gragt M."/>
            <person name="Ter Horst A."/>
            <person name="Brankovics B."/>
            <person name="Houterman P.M."/>
            <person name="Arie T."/>
            <person name="Rep M."/>
        </authorList>
    </citation>
    <scope>NUCLEOTIDE SEQUENCE [LARGE SCALE GENOMIC DNA]</scope>
    <source>
        <strain evidence="1 2">Forc016</strain>
    </source>
</reference>
<gene>
    <name evidence="1" type="ORF">AU210_009479</name>
</gene>
<name>A0A2H3GRI0_FUSOX</name>
<dbReference type="STRING" id="327505.A0A2H3GRI0"/>
<protein>
    <submittedName>
        <fullName evidence="1">Uncharacterized protein</fullName>
    </submittedName>
</protein>
<evidence type="ECO:0000313" key="1">
    <source>
        <dbReference type="EMBL" id="PCD33247.1"/>
    </source>
</evidence>
<dbReference type="EMBL" id="MABQ02000006">
    <property type="protein sequence ID" value="PCD33247.1"/>
    <property type="molecule type" value="Genomic_DNA"/>
</dbReference>
<comment type="caution">
    <text evidence="1">The sequence shown here is derived from an EMBL/GenBank/DDBJ whole genome shotgun (WGS) entry which is preliminary data.</text>
</comment>